<comment type="caution">
    <text evidence="2">The sequence shown here is derived from an EMBL/GenBank/DDBJ whole genome shotgun (WGS) entry which is preliminary data.</text>
</comment>
<organism evidence="2 3">
    <name type="scientific">Nephila pilipes</name>
    <name type="common">Giant wood spider</name>
    <name type="synonym">Nephila maculata</name>
    <dbReference type="NCBI Taxonomy" id="299642"/>
    <lineage>
        <taxon>Eukaryota</taxon>
        <taxon>Metazoa</taxon>
        <taxon>Ecdysozoa</taxon>
        <taxon>Arthropoda</taxon>
        <taxon>Chelicerata</taxon>
        <taxon>Arachnida</taxon>
        <taxon>Araneae</taxon>
        <taxon>Araneomorphae</taxon>
        <taxon>Entelegynae</taxon>
        <taxon>Araneoidea</taxon>
        <taxon>Nephilidae</taxon>
        <taxon>Nephila</taxon>
    </lineage>
</organism>
<keyword evidence="1" id="KW-0812">Transmembrane</keyword>
<feature type="transmembrane region" description="Helical" evidence="1">
    <location>
        <begin position="15"/>
        <end position="39"/>
    </location>
</feature>
<dbReference type="EMBL" id="BMAW01117602">
    <property type="protein sequence ID" value="GFT75953.1"/>
    <property type="molecule type" value="Genomic_DNA"/>
</dbReference>
<name>A0A8X6PNP3_NEPPI</name>
<dbReference type="Proteomes" id="UP000887013">
    <property type="component" value="Unassembled WGS sequence"/>
</dbReference>
<reference evidence="2" key="1">
    <citation type="submission" date="2020-08" db="EMBL/GenBank/DDBJ databases">
        <title>Multicomponent nature underlies the extraordinary mechanical properties of spider dragline silk.</title>
        <authorList>
            <person name="Kono N."/>
            <person name="Nakamura H."/>
            <person name="Mori M."/>
            <person name="Yoshida Y."/>
            <person name="Ohtoshi R."/>
            <person name="Malay A.D."/>
            <person name="Moran D.A.P."/>
            <person name="Tomita M."/>
            <person name="Numata K."/>
            <person name="Arakawa K."/>
        </authorList>
    </citation>
    <scope>NUCLEOTIDE SEQUENCE</scope>
</reference>
<evidence type="ECO:0000313" key="3">
    <source>
        <dbReference type="Proteomes" id="UP000887013"/>
    </source>
</evidence>
<sequence>MLACSVSFSIDQFTAGFIIESIIVTSTTALSSIIIIIYASRITSNMKVIKHTYRRYKEKIILHSQSKVDAILQLAIDREIIELSAFDVVFFKKSL</sequence>
<dbReference type="AlphaFoldDB" id="A0A8X6PNP3"/>
<keyword evidence="3" id="KW-1185">Reference proteome</keyword>
<keyword evidence="1" id="KW-1133">Transmembrane helix</keyword>
<keyword evidence="1" id="KW-0472">Membrane</keyword>
<proteinExistence type="predicted"/>
<protein>
    <submittedName>
        <fullName evidence="2">Uncharacterized protein</fullName>
    </submittedName>
</protein>
<feature type="non-terminal residue" evidence="2">
    <location>
        <position position="95"/>
    </location>
</feature>
<gene>
    <name evidence="2" type="ORF">NPIL_480871</name>
</gene>
<evidence type="ECO:0000256" key="1">
    <source>
        <dbReference type="SAM" id="Phobius"/>
    </source>
</evidence>
<evidence type="ECO:0000313" key="2">
    <source>
        <dbReference type="EMBL" id="GFT75953.1"/>
    </source>
</evidence>
<accession>A0A8X6PNP3</accession>